<proteinExistence type="predicted"/>
<gene>
    <name evidence="1" type="ORF">DM02DRAFT_634582</name>
</gene>
<keyword evidence="2" id="KW-1185">Reference proteome</keyword>
<accession>A0A2V1D5Q2</accession>
<organism evidence="1 2">
    <name type="scientific">Periconia macrospinosa</name>
    <dbReference type="NCBI Taxonomy" id="97972"/>
    <lineage>
        <taxon>Eukaryota</taxon>
        <taxon>Fungi</taxon>
        <taxon>Dikarya</taxon>
        <taxon>Ascomycota</taxon>
        <taxon>Pezizomycotina</taxon>
        <taxon>Dothideomycetes</taxon>
        <taxon>Pleosporomycetidae</taxon>
        <taxon>Pleosporales</taxon>
        <taxon>Massarineae</taxon>
        <taxon>Periconiaceae</taxon>
        <taxon>Periconia</taxon>
    </lineage>
</organism>
<evidence type="ECO:0000313" key="1">
    <source>
        <dbReference type="EMBL" id="PVH93390.1"/>
    </source>
</evidence>
<dbReference type="AlphaFoldDB" id="A0A2V1D5Q2"/>
<dbReference type="Proteomes" id="UP000244855">
    <property type="component" value="Unassembled WGS sequence"/>
</dbReference>
<protein>
    <submittedName>
        <fullName evidence="1">Uncharacterized protein</fullName>
    </submittedName>
</protein>
<dbReference type="EMBL" id="KZ805592">
    <property type="protein sequence ID" value="PVH93390.1"/>
    <property type="molecule type" value="Genomic_DNA"/>
</dbReference>
<evidence type="ECO:0000313" key="2">
    <source>
        <dbReference type="Proteomes" id="UP000244855"/>
    </source>
</evidence>
<sequence length="158" mass="17629">MESYDEEPGNPSWKFVLSGRVGVMLYVGETIQNARTPADAISHRVAVDVEVDVAHALLRVWISVSNVEGTSHQVAASPPVLCQPSPRLLVRAVEWRINLICWIGGLEFRTDMRTHNMGTNEHDDASGFLIVFSLHGCSSFPHVLPWYGRSETSMHMDE</sequence>
<reference evidence="1 2" key="1">
    <citation type="journal article" date="2018" name="Sci. Rep.">
        <title>Comparative genomics provides insights into the lifestyle and reveals functional heterogeneity of dark septate endophytic fungi.</title>
        <authorList>
            <person name="Knapp D.G."/>
            <person name="Nemeth J.B."/>
            <person name="Barry K."/>
            <person name="Hainaut M."/>
            <person name="Henrissat B."/>
            <person name="Johnson J."/>
            <person name="Kuo A."/>
            <person name="Lim J.H.P."/>
            <person name="Lipzen A."/>
            <person name="Nolan M."/>
            <person name="Ohm R.A."/>
            <person name="Tamas L."/>
            <person name="Grigoriev I.V."/>
            <person name="Spatafora J.W."/>
            <person name="Nagy L.G."/>
            <person name="Kovacs G.M."/>
        </authorList>
    </citation>
    <scope>NUCLEOTIDE SEQUENCE [LARGE SCALE GENOMIC DNA]</scope>
    <source>
        <strain evidence="1 2">DSE2036</strain>
    </source>
</reference>
<name>A0A2V1D5Q2_9PLEO</name>